<sequence>MNDAGKKLLAVVLLFLILAWVAVGLRVYTRRVLLRTWGKDDSAMVVTLFLYTIFSVVQGLAAVYGAGQHRWELSYDHAKIALLCTYLCEMFYVLANCTLKISLGIFYLRFAIHRWHILIIQSLMAATVLFGLTYFFLVIFQCIPVSEYWTNHPASDKCLSTVATTSFTYSLGATNAFADWTFGILPIFIIRTLQMKTKTKIMVAGILAFAAIGSTATLVRMKYVDALANGPDFLYAIRDFAIWSTVEPGVGITAACIATLRPLLQTALWRVGLASPPSYTRECAAGLRDQSHGSRSKDRAYHHSLDTVQLVPTTQGTTSTTISGPITPKSCTRSCRSPIGFGDRRALCDHETQRSMALEKAVEKPPRLHLRNSLSWSFTRDSIFSKKHSVDDMV</sequence>
<keyword evidence="3 6" id="KW-1133">Transmembrane helix</keyword>
<keyword evidence="9" id="KW-1185">Reference proteome</keyword>
<dbReference type="EMBL" id="MU006780">
    <property type="protein sequence ID" value="KAF2643613.1"/>
    <property type="molecule type" value="Genomic_DNA"/>
</dbReference>
<comment type="subcellular location">
    <subcellularLocation>
        <location evidence="1">Membrane</location>
        <topology evidence="1">Multi-pass membrane protein</topology>
    </subcellularLocation>
</comment>
<proteinExistence type="inferred from homology"/>
<gene>
    <name evidence="8" type="ORF">P280DRAFT_257027</name>
</gene>
<evidence type="ECO:0000313" key="9">
    <source>
        <dbReference type="Proteomes" id="UP000799753"/>
    </source>
</evidence>
<dbReference type="PANTHER" id="PTHR33048:SF96">
    <property type="entry name" value="INTEGRAL MEMBRANE PROTEIN"/>
    <property type="match status" value="1"/>
</dbReference>
<dbReference type="AlphaFoldDB" id="A0A6A6SA61"/>
<accession>A0A6A6SA61</accession>
<dbReference type="GO" id="GO:0016020">
    <property type="term" value="C:membrane"/>
    <property type="evidence" value="ECO:0007669"/>
    <property type="project" value="UniProtKB-SubCell"/>
</dbReference>
<dbReference type="InterPro" id="IPR049326">
    <property type="entry name" value="Rhodopsin_dom_fungi"/>
</dbReference>
<keyword evidence="2 6" id="KW-0812">Transmembrane</keyword>
<feature type="transmembrane region" description="Helical" evidence="6">
    <location>
        <begin position="115"/>
        <end position="140"/>
    </location>
</feature>
<protein>
    <recommendedName>
        <fullName evidence="7">Rhodopsin domain-containing protein</fullName>
    </recommendedName>
</protein>
<evidence type="ECO:0000256" key="2">
    <source>
        <dbReference type="ARBA" id="ARBA00022692"/>
    </source>
</evidence>
<evidence type="ECO:0000256" key="5">
    <source>
        <dbReference type="ARBA" id="ARBA00038359"/>
    </source>
</evidence>
<organism evidence="8 9">
    <name type="scientific">Massarina eburnea CBS 473.64</name>
    <dbReference type="NCBI Taxonomy" id="1395130"/>
    <lineage>
        <taxon>Eukaryota</taxon>
        <taxon>Fungi</taxon>
        <taxon>Dikarya</taxon>
        <taxon>Ascomycota</taxon>
        <taxon>Pezizomycotina</taxon>
        <taxon>Dothideomycetes</taxon>
        <taxon>Pleosporomycetidae</taxon>
        <taxon>Pleosporales</taxon>
        <taxon>Massarineae</taxon>
        <taxon>Massarinaceae</taxon>
        <taxon>Massarina</taxon>
    </lineage>
</organism>
<feature type="transmembrane region" description="Helical" evidence="6">
    <location>
        <begin position="48"/>
        <end position="66"/>
    </location>
</feature>
<dbReference type="InterPro" id="IPR052337">
    <property type="entry name" value="SAT4-like"/>
</dbReference>
<keyword evidence="4 6" id="KW-0472">Membrane</keyword>
<feature type="transmembrane region" description="Helical" evidence="6">
    <location>
        <begin position="201"/>
        <end position="220"/>
    </location>
</feature>
<evidence type="ECO:0000259" key="7">
    <source>
        <dbReference type="Pfam" id="PF20684"/>
    </source>
</evidence>
<comment type="similarity">
    <text evidence="5">Belongs to the SAT4 family.</text>
</comment>
<evidence type="ECO:0000256" key="1">
    <source>
        <dbReference type="ARBA" id="ARBA00004141"/>
    </source>
</evidence>
<name>A0A6A6SA61_9PLEO</name>
<dbReference type="Pfam" id="PF20684">
    <property type="entry name" value="Fung_rhodopsin"/>
    <property type="match status" value="1"/>
</dbReference>
<evidence type="ECO:0000256" key="6">
    <source>
        <dbReference type="SAM" id="Phobius"/>
    </source>
</evidence>
<evidence type="ECO:0000256" key="3">
    <source>
        <dbReference type="ARBA" id="ARBA00022989"/>
    </source>
</evidence>
<feature type="domain" description="Rhodopsin" evidence="7">
    <location>
        <begin position="25"/>
        <end position="265"/>
    </location>
</feature>
<dbReference type="Proteomes" id="UP000799753">
    <property type="component" value="Unassembled WGS sequence"/>
</dbReference>
<dbReference type="OrthoDB" id="3923077at2759"/>
<reference evidence="8" key="1">
    <citation type="journal article" date="2020" name="Stud. Mycol.">
        <title>101 Dothideomycetes genomes: a test case for predicting lifestyles and emergence of pathogens.</title>
        <authorList>
            <person name="Haridas S."/>
            <person name="Albert R."/>
            <person name="Binder M."/>
            <person name="Bloem J."/>
            <person name="Labutti K."/>
            <person name="Salamov A."/>
            <person name="Andreopoulos B."/>
            <person name="Baker S."/>
            <person name="Barry K."/>
            <person name="Bills G."/>
            <person name="Bluhm B."/>
            <person name="Cannon C."/>
            <person name="Castanera R."/>
            <person name="Culley D."/>
            <person name="Daum C."/>
            <person name="Ezra D."/>
            <person name="Gonzalez J."/>
            <person name="Henrissat B."/>
            <person name="Kuo A."/>
            <person name="Liang C."/>
            <person name="Lipzen A."/>
            <person name="Lutzoni F."/>
            <person name="Magnuson J."/>
            <person name="Mondo S."/>
            <person name="Nolan M."/>
            <person name="Ohm R."/>
            <person name="Pangilinan J."/>
            <person name="Park H.-J."/>
            <person name="Ramirez L."/>
            <person name="Alfaro M."/>
            <person name="Sun H."/>
            <person name="Tritt A."/>
            <person name="Yoshinaga Y."/>
            <person name="Zwiers L.-H."/>
            <person name="Turgeon B."/>
            <person name="Goodwin S."/>
            <person name="Spatafora J."/>
            <person name="Crous P."/>
            <person name="Grigoriev I."/>
        </authorList>
    </citation>
    <scope>NUCLEOTIDE SEQUENCE</scope>
    <source>
        <strain evidence="8">CBS 473.64</strain>
    </source>
</reference>
<evidence type="ECO:0000313" key="8">
    <source>
        <dbReference type="EMBL" id="KAF2643613.1"/>
    </source>
</evidence>
<evidence type="ECO:0000256" key="4">
    <source>
        <dbReference type="ARBA" id="ARBA00023136"/>
    </source>
</evidence>
<dbReference type="PANTHER" id="PTHR33048">
    <property type="entry name" value="PTH11-LIKE INTEGRAL MEMBRANE PROTEIN (AFU_ORTHOLOGUE AFUA_5G11245)"/>
    <property type="match status" value="1"/>
</dbReference>